<gene>
    <name evidence="1" type="ORF">A2290_08240</name>
</gene>
<proteinExistence type="predicted"/>
<dbReference type="AlphaFoldDB" id="A0A1F4RYT0"/>
<protein>
    <recommendedName>
        <fullName evidence="3">PepSY domain-containing protein</fullName>
    </recommendedName>
</protein>
<sequence length="240" mass="28000">MLMLNKPLFLSVPTILLLLPFALVLLTAFMFNPFKKSPEYEIVEVRDFSWPSFTFKYPVFKKWENISLDQEGCELMIKDNKNYTFITIRVRIEKSVLFTLFSSKKNKQGIPYILDSKNQELRFMLGDKPGRGEIIIKIFKLPIKNQDIHGFSNDQFFKTIIESFKLVNNIQEELAISIARQDAEKIYKDLSIYNIATSLEADGWHVDYELKSLEMIMMGGGPHYIIDSKTGKIISKRYEQ</sequence>
<evidence type="ECO:0000313" key="1">
    <source>
        <dbReference type="EMBL" id="OGC13307.1"/>
    </source>
</evidence>
<comment type="caution">
    <text evidence="1">The sequence shown here is derived from an EMBL/GenBank/DDBJ whole genome shotgun (WGS) entry which is preliminary data.</text>
</comment>
<evidence type="ECO:0008006" key="3">
    <source>
        <dbReference type="Google" id="ProtNLM"/>
    </source>
</evidence>
<evidence type="ECO:0000313" key="2">
    <source>
        <dbReference type="Proteomes" id="UP000177905"/>
    </source>
</evidence>
<name>A0A1F4RYT0_UNCSA</name>
<accession>A0A1F4RYT0</accession>
<reference evidence="1 2" key="1">
    <citation type="journal article" date="2016" name="Nat. Commun.">
        <title>Thousands of microbial genomes shed light on interconnected biogeochemical processes in an aquifer system.</title>
        <authorList>
            <person name="Anantharaman K."/>
            <person name="Brown C.T."/>
            <person name="Hug L.A."/>
            <person name="Sharon I."/>
            <person name="Castelle C.J."/>
            <person name="Probst A.J."/>
            <person name="Thomas B.C."/>
            <person name="Singh A."/>
            <person name="Wilkins M.J."/>
            <person name="Karaoz U."/>
            <person name="Brodie E.L."/>
            <person name="Williams K.H."/>
            <person name="Hubbard S.S."/>
            <person name="Banfield J.F."/>
        </authorList>
    </citation>
    <scope>NUCLEOTIDE SEQUENCE [LARGE SCALE GENOMIC DNA]</scope>
</reference>
<dbReference type="Proteomes" id="UP000177905">
    <property type="component" value="Unassembled WGS sequence"/>
</dbReference>
<dbReference type="EMBL" id="MEUA01000059">
    <property type="protein sequence ID" value="OGC13307.1"/>
    <property type="molecule type" value="Genomic_DNA"/>
</dbReference>
<organism evidence="1 2">
    <name type="scientific">candidate division WOR-1 bacterium RIFOXYB2_FULL_36_35</name>
    <dbReference type="NCBI Taxonomy" id="1802578"/>
    <lineage>
        <taxon>Bacteria</taxon>
        <taxon>Bacillati</taxon>
        <taxon>Saganbacteria</taxon>
    </lineage>
</organism>